<reference evidence="1" key="1">
    <citation type="journal article" date="2014" name="Front. Microbiol.">
        <title>High frequency of phylogenetically diverse reductive dehalogenase-homologous genes in deep subseafloor sedimentary metagenomes.</title>
        <authorList>
            <person name="Kawai M."/>
            <person name="Futagami T."/>
            <person name="Toyoda A."/>
            <person name="Takaki Y."/>
            <person name="Nishi S."/>
            <person name="Hori S."/>
            <person name="Arai W."/>
            <person name="Tsubouchi T."/>
            <person name="Morono Y."/>
            <person name="Uchiyama I."/>
            <person name="Ito T."/>
            <person name="Fujiyama A."/>
            <person name="Inagaki F."/>
            <person name="Takami H."/>
        </authorList>
    </citation>
    <scope>NUCLEOTIDE SEQUENCE</scope>
    <source>
        <strain evidence="1">Expedition CK06-06</strain>
    </source>
</reference>
<name>X1JYG3_9ZZZZ</name>
<dbReference type="EMBL" id="BARU01031478">
    <property type="protein sequence ID" value="GAH74848.1"/>
    <property type="molecule type" value="Genomic_DNA"/>
</dbReference>
<accession>X1JYG3</accession>
<comment type="caution">
    <text evidence="1">The sequence shown here is derived from an EMBL/GenBank/DDBJ whole genome shotgun (WGS) entry which is preliminary data.</text>
</comment>
<dbReference type="AlphaFoldDB" id="X1JYG3"/>
<proteinExistence type="predicted"/>
<evidence type="ECO:0000313" key="1">
    <source>
        <dbReference type="EMBL" id="GAH74848.1"/>
    </source>
</evidence>
<protein>
    <submittedName>
        <fullName evidence="1">Uncharacterized protein</fullName>
    </submittedName>
</protein>
<sequence>MQRPYGRRKSGGWIIQTESLLTALKEGDVAEFGTLRVGAKTLRELIKLITFPDYEVLVTTNGILECSNMERRLKRQPNGLNRTEFRKPRRAHSFRVGDKAWLPAQPKRIIVIKPRKYG</sequence>
<gene>
    <name evidence="1" type="ORF">S03H2_49780</name>
</gene>
<organism evidence="1">
    <name type="scientific">marine sediment metagenome</name>
    <dbReference type="NCBI Taxonomy" id="412755"/>
    <lineage>
        <taxon>unclassified sequences</taxon>
        <taxon>metagenomes</taxon>
        <taxon>ecological metagenomes</taxon>
    </lineage>
</organism>